<gene>
    <name evidence="1" type="primary">ORF40878</name>
</gene>
<evidence type="ECO:0000313" key="1">
    <source>
        <dbReference type="EMBL" id="CEK60963.1"/>
    </source>
</evidence>
<reference evidence="1" key="1">
    <citation type="submission" date="2014-12" db="EMBL/GenBank/DDBJ databases">
        <title>Insight into the proteome of Arion vulgaris.</title>
        <authorList>
            <person name="Aradska J."/>
            <person name="Bulat T."/>
            <person name="Smidak R."/>
            <person name="Sarate P."/>
            <person name="Gangsoo J."/>
            <person name="Sialana F."/>
            <person name="Bilban M."/>
            <person name="Lubec G."/>
        </authorList>
    </citation>
    <scope>NUCLEOTIDE SEQUENCE</scope>
    <source>
        <tissue evidence="1">Skin</tissue>
    </source>
</reference>
<dbReference type="AlphaFoldDB" id="A0A0B6YXN6"/>
<name>A0A0B6YXN6_9EUPU</name>
<sequence length="95" mass="10981">TSQRKKDDLKRIEDILIVFGIIRPQMRITLRHGRDILWQKMQTNDTKGALQSTLSRQVFNQLLFIEKFMEESQGSVSAYLPKPGSDLQLMSRTTG</sequence>
<feature type="non-terminal residue" evidence="1">
    <location>
        <position position="95"/>
    </location>
</feature>
<organism evidence="1">
    <name type="scientific">Arion vulgaris</name>
    <dbReference type="NCBI Taxonomy" id="1028688"/>
    <lineage>
        <taxon>Eukaryota</taxon>
        <taxon>Metazoa</taxon>
        <taxon>Spiralia</taxon>
        <taxon>Lophotrochozoa</taxon>
        <taxon>Mollusca</taxon>
        <taxon>Gastropoda</taxon>
        <taxon>Heterobranchia</taxon>
        <taxon>Euthyneura</taxon>
        <taxon>Panpulmonata</taxon>
        <taxon>Eupulmonata</taxon>
        <taxon>Stylommatophora</taxon>
        <taxon>Helicina</taxon>
        <taxon>Arionoidea</taxon>
        <taxon>Arionidae</taxon>
        <taxon>Arion</taxon>
    </lineage>
</organism>
<feature type="non-terminal residue" evidence="1">
    <location>
        <position position="1"/>
    </location>
</feature>
<protein>
    <submittedName>
        <fullName evidence="1">Uncharacterized protein</fullName>
    </submittedName>
</protein>
<accession>A0A0B6YXN6</accession>
<dbReference type="EMBL" id="HACG01014098">
    <property type="protein sequence ID" value="CEK60963.1"/>
    <property type="molecule type" value="Transcribed_RNA"/>
</dbReference>
<proteinExistence type="predicted"/>